<name>A0A2W0C7S1_9BACL</name>
<feature type="binding site" evidence="5">
    <location>
        <position position="314"/>
    </location>
    <ligand>
        <name>dimethylallyl diphosphate</name>
        <dbReference type="ChEBI" id="CHEBI:57623"/>
    </ligand>
</feature>
<feature type="binding site" evidence="5">
    <location>
        <position position="213"/>
    </location>
    <ligand>
        <name>(2E)-4-hydroxy-3-methylbut-2-enyl diphosphate</name>
        <dbReference type="ChEBI" id="CHEBI:128753"/>
    </ligand>
</feature>
<dbReference type="GO" id="GO:0016114">
    <property type="term" value="P:terpenoid biosynthetic process"/>
    <property type="evidence" value="ECO:0007669"/>
    <property type="project" value="UniProtKB-UniRule"/>
</dbReference>
<evidence type="ECO:0000313" key="6">
    <source>
        <dbReference type="EMBL" id="PYY28506.1"/>
    </source>
</evidence>
<feature type="binding site" evidence="5">
    <location>
        <position position="271"/>
    </location>
    <ligand>
        <name>dimethylallyl diphosphate</name>
        <dbReference type="ChEBI" id="CHEBI:57623"/>
    </ligand>
</feature>
<dbReference type="PANTHER" id="PTHR30426:SF0">
    <property type="entry name" value="4-HYDROXY-3-METHYLBUT-2-ENYL DIPHOSPHATE REDUCTASE"/>
    <property type="match status" value="1"/>
</dbReference>
<feature type="binding site" evidence="5">
    <location>
        <position position="124"/>
    </location>
    <ligand>
        <name>dimethylallyl diphosphate</name>
        <dbReference type="ChEBI" id="CHEBI:57623"/>
    </ligand>
</feature>
<feature type="binding site" evidence="5">
    <location>
        <position position="86"/>
    </location>
    <ligand>
        <name>(2E)-4-hydroxy-3-methylbut-2-enyl diphosphate</name>
        <dbReference type="ChEBI" id="CHEBI:128753"/>
    </ligand>
</feature>
<dbReference type="Pfam" id="PF02401">
    <property type="entry name" value="LYTB"/>
    <property type="match status" value="1"/>
</dbReference>
<feature type="binding site" evidence="5">
    <location>
        <position position="146"/>
    </location>
    <ligand>
        <name>[4Fe-4S] cluster</name>
        <dbReference type="ChEBI" id="CHEBI:49883"/>
    </ligand>
</feature>
<comment type="cofactor">
    <cofactor evidence="5">
        <name>[4Fe-4S] cluster</name>
        <dbReference type="ChEBI" id="CHEBI:49883"/>
    </cofactor>
    <text evidence="5">Binds 1 [4Fe-4S] cluster per subunit.</text>
</comment>
<keyword evidence="3 5" id="KW-0408">Iron</keyword>
<feature type="binding site" evidence="5">
    <location>
        <position position="124"/>
    </location>
    <ligand>
        <name>isopentenyl diphosphate</name>
        <dbReference type="ChEBI" id="CHEBI:128769"/>
    </ligand>
</feature>
<dbReference type="UniPathway" id="UPA00059">
    <property type="reaction ID" value="UER00105"/>
</dbReference>
<comment type="catalytic activity">
    <reaction evidence="5">
        <text>dimethylallyl diphosphate + 2 oxidized [2Fe-2S]-[ferredoxin] + H2O = (2E)-4-hydroxy-3-methylbut-2-enyl diphosphate + 2 reduced [2Fe-2S]-[ferredoxin] + 2 H(+)</text>
        <dbReference type="Rhea" id="RHEA:24825"/>
        <dbReference type="Rhea" id="RHEA-COMP:10000"/>
        <dbReference type="Rhea" id="RHEA-COMP:10001"/>
        <dbReference type="ChEBI" id="CHEBI:15377"/>
        <dbReference type="ChEBI" id="CHEBI:15378"/>
        <dbReference type="ChEBI" id="CHEBI:33737"/>
        <dbReference type="ChEBI" id="CHEBI:33738"/>
        <dbReference type="ChEBI" id="CHEBI:57623"/>
        <dbReference type="ChEBI" id="CHEBI:128753"/>
        <dbReference type="EC" id="1.17.7.4"/>
    </reaction>
</comment>
<dbReference type="EMBL" id="PRLG01000020">
    <property type="protein sequence ID" value="PYY28506.1"/>
    <property type="molecule type" value="Genomic_DNA"/>
</dbReference>
<dbReference type="InterPro" id="IPR003451">
    <property type="entry name" value="LytB/IspH"/>
</dbReference>
<feature type="binding site" evidence="5">
    <location>
        <position position="124"/>
    </location>
    <ligand>
        <name>(2E)-4-hydroxy-3-methylbut-2-enyl diphosphate</name>
        <dbReference type="ChEBI" id="CHEBI:128753"/>
    </ligand>
</feature>
<feature type="binding site" evidence="5">
    <location>
        <position position="55"/>
    </location>
    <ligand>
        <name>[4Fe-4S] cluster</name>
        <dbReference type="ChEBI" id="CHEBI:49883"/>
    </ligand>
</feature>
<feature type="binding site" evidence="5">
    <location>
        <position position="271"/>
    </location>
    <ligand>
        <name>(2E)-4-hydroxy-3-methylbut-2-enyl diphosphate</name>
        <dbReference type="ChEBI" id="CHEBI:128753"/>
    </ligand>
</feature>
<feature type="binding site" evidence="5">
    <location>
        <position position="314"/>
    </location>
    <ligand>
        <name>(2E)-4-hydroxy-3-methylbut-2-enyl diphosphate</name>
        <dbReference type="ChEBI" id="CHEBI:128753"/>
    </ligand>
</feature>
<keyword evidence="5 6" id="KW-0560">Oxidoreductase</keyword>
<feature type="binding site" evidence="5">
    <location>
        <position position="271"/>
    </location>
    <ligand>
        <name>isopentenyl diphosphate</name>
        <dbReference type="ChEBI" id="CHEBI:128769"/>
    </ligand>
</feature>
<dbReference type="GO" id="GO:0046872">
    <property type="term" value="F:metal ion binding"/>
    <property type="evidence" value="ECO:0007669"/>
    <property type="project" value="UniProtKB-KW"/>
</dbReference>
<evidence type="ECO:0000256" key="2">
    <source>
        <dbReference type="ARBA" id="ARBA00022723"/>
    </source>
</evidence>
<feature type="binding site" evidence="5">
    <location>
        <position position="269"/>
    </location>
    <ligand>
        <name>dimethylallyl diphosphate</name>
        <dbReference type="ChEBI" id="CHEBI:57623"/>
    </ligand>
</feature>
<dbReference type="GO" id="GO:0050992">
    <property type="term" value="P:dimethylallyl diphosphate biosynthetic process"/>
    <property type="evidence" value="ECO:0007669"/>
    <property type="project" value="UniProtKB-UniRule"/>
</dbReference>
<dbReference type="GO" id="GO:0051539">
    <property type="term" value="F:4 iron, 4 sulfur cluster binding"/>
    <property type="evidence" value="ECO:0007669"/>
    <property type="project" value="UniProtKB-UniRule"/>
</dbReference>
<feature type="binding site" evidence="5">
    <location>
        <position position="269"/>
    </location>
    <ligand>
        <name>(2E)-4-hydroxy-3-methylbut-2-enyl diphosphate</name>
        <dbReference type="ChEBI" id="CHEBI:128753"/>
    </ligand>
</feature>
<keyword evidence="5" id="KW-0414">Isoprene biosynthesis</keyword>
<evidence type="ECO:0000256" key="5">
    <source>
        <dbReference type="HAMAP-Rule" id="MF_00191"/>
    </source>
</evidence>
<dbReference type="HAMAP" id="MF_00191">
    <property type="entry name" value="IspH"/>
    <property type="match status" value="1"/>
</dbReference>
<accession>A0A2W0C7S1</accession>
<feature type="binding site" evidence="5">
    <location>
        <position position="241"/>
    </location>
    <ligand>
        <name>[4Fe-4S] cluster</name>
        <dbReference type="ChEBI" id="CHEBI:49883"/>
    </ligand>
</feature>
<dbReference type="CDD" id="cd13944">
    <property type="entry name" value="lytB_ispH"/>
    <property type="match status" value="1"/>
</dbReference>
<proteinExistence type="inferred from homology"/>
<gene>
    <name evidence="5 6" type="primary">ispH</name>
    <name evidence="6" type="ORF">PIL02S_03667</name>
</gene>
<keyword evidence="1 5" id="KW-0004">4Fe-4S</keyword>
<comment type="catalytic activity">
    <reaction evidence="5">
        <text>isopentenyl diphosphate + 2 oxidized [2Fe-2S]-[ferredoxin] + H2O = (2E)-4-hydroxy-3-methylbut-2-enyl diphosphate + 2 reduced [2Fe-2S]-[ferredoxin] + 2 H(+)</text>
        <dbReference type="Rhea" id="RHEA:24488"/>
        <dbReference type="Rhea" id="RHEA-COMP:10000"/>
        <dbReference type="Rhea" id="RHEA-COMP:10001"/>
        <dbReference type="ChEBI" id="CHEBI:15377"/>
        <dbReference type="ChEBI" id="CHEBI:15378"/>
        <dbReference type="ChEBI" id="CHEBI:33737"/>
        <dbReference type="ChEBI" id="CHEBI:33738"/>
        <dbReference type="ChEBI" id="CHEBI:128753"/>
        <dbReference type="ChEBI" id="CHEBI:128769"/>
        <dbReference type="EC" id="1.17.7.4"/>
    </reaction>
</comment>
<dbReference type="UniPathway" id="UPA00056">
    <property type="reaction ID" value="UER00097"/>
</dbReference>
<feature type="binding site" evidence="5">
    <location>
        <position position="86"/>
    </location>
    <ligand>
        <name>isopentenyl diphosphate</name>
        <dbReference type="ChEBI" id="CHEBI:128769"/>
    </ligand>
</feature>
<feature type="binding site" evidence="5">
    <location>
        <position position="174"/>
    </location>
    <ligand>
        <name>(2E)-4-hydroxy-3-methylbut-2-enyl diphosphate</name>
        <dbReference type="ChEBI" id="CHEBI:128753"/>
    </ligand>
</feature>
<dbReference type="Gene3D" id="3.40.50.11270">
    <property type="match status" value="1"/>
</dbReference>
<dbReference type="PANTHER" id="PTHR30426">
    <property type="entry name" value="4-HYDROXY-3-METHYLBUT-2-ENYL DIPHOSPHATE REDUCTASE"/>
    <property type="match status" value="1"/>
</dbReference>
<evidence type="ECO:0000313" key="7">
    <source>
        <dbReference type="Proteomes" id="UP000247459"/>
    </source>
</evidence>
<comment type="caution">
    <text evidence="5">Lacks conserved residue(s) required for the propagation of feature annotation.</text>
</comment>
<comment type="similarity">
    <text evidence="5">Belongs to the IspH family.</text>
</comment>
<dbReference type="AlphaFoldDB" id="A0A2W0C7S1"/>
<organism evidence="6 7">
    <name type="scientific">Paenibacillus illinoisensis</name>
    <dbReference type="NCBI Taxonomy" id="59845"/>
    <lineage>
        <taxon>Bacteria</taxon>
        <taxon>Bacillati</taxon>
        <taxon>Bacillota</taxon>
        <taxon>Bacilli</taxon>
        <taxon>Bacillales</taxon>
        <taxon>Paenibacillaceae</taxon>
        <taxon>Paenibacillus</taxon>
    </lineage>
</organism>
<feature type="binding site" evidence="5">
    <location>
        <position position="269"/>
    </location>
    <ligand>
        <name>isopentenyl diphosphate</name>
        <dbReference type="ChEBI" id="CHEBI:128769"/>
    </ligand>
</feature>
<protein>
    <recommendedName>
        <fullName evidence="5">4-hydroxy-3-methylbut-2-enyl diphosphate reductase</fullName>
        <shortName evidence="5">HMBPP reductase</shortName>
        <ecNumber evidence="5">1.17.7.4</ecNumber>
    </recommendedName>
</protein>
<dbReference type="NCBIfam" id="TIGR00216">
    <property type="entry name" value="ispH_lytB"/>
    <property type="match status" value="1"/>
</dbReference>
<dbReference type="GO" id="GO:0051745">
    <property type="term" value="F:4-hydroxy-3-methylbut-2-enyl diphosphate reductase activity"/>
    <property type="evidence" value="ECO:0007669"/>
    <property type="project" value="UniProtKB-UniRule"/>
</dbReference>
<feature type="binding site" evidence="5">
    <location>
        <position position="174"/>
    </location>
    <ligand>
        <name>isopentenyl diphosphate</name>
        <dbReference type="ChEBI" id="CHEBI:128769"/>
    </ligand>
</feature>
<evidence type="ECO:0000256" key="1">
    <source>
        <dbReference type="ARBA" id="ARBA00022485"/>
    </source>
</evidence>
<dbReference type="NCBIfam" id="NF002187">
    <property type="entry name" value="PRK01045.1-1"/>
    <property type="match status" value="1"/>
</dbReference>
<keyword evidence="4 5" id="KW-0411">Iron-sulfur</keyword>
<feature type="active site" description="Proton donor" evidence="5">
    <location>
        <position position="176"/>
    </location>
</feature>
<feature type="binding site" evidence="5">
    <location>
        <position position="174"/>
    </location>
    <ligand>
        <name>dimethylallyl diphosphate</name>
        <dbReference type="ChEBI" id="CHEBI:57623"/>
    </ligand>
</feature>
<feature type="binding site" evidence="5">
    <location>
        <position position="86"/>
    </location>
    <ligand>
        <name>dimethylallyl diphosphate</name>
        <dbReference type="ChEBI" id="CHEBI:57623"/>
    </ligand>
</feature>
<dbReference type="GO" id="GO:0019288">
    <property type="term" value="P:isopentenyl diphosphate biosynthetic process, methylerythritol 4-phosphate pathway"/>
    <property type="evidence" value="ECO:0007669"/>
    <property type="project" value="UniProtKB-UniRule"/>
</dbReference>
<evidence type="ECO:0000256" key="4">
    <source>
        <dbReference type="ARBA" id="ARBA00023014"/>
    </source>
</evidence>
<dbReference type="EC" id="1.17.7.4" evidence="5"/>
<keyword evidence="2 5" id="KW-0479">Metal-binding</keyword>
<comment type="function">
    <text evidence="5">Catalyzes the conversion of 1-hydroxy-2-methyl-2-(E)-butenyl 4-diphosphate (HMBPP) into a mixture of isopentenyl diphosphate (IPP) and dimethylallyl diphosphate (DMAPP). Acts in the terminal step of the DOXP/MEP pathway for isoprenoid precursor biosynthesis.</text>
</comment>
<dbReference type="Gene3D" id="3.40.1010.20">
    <property type="entry name" value="4-hydroxy-3-methylbut-2-enyl diphosphate reductase, catalytic domain"/>
    <property type="match status" value="2"/>
</dbReference>
<comment type="pathway">
    <text evidence="5">Isoprenoid biosynthesis; isopentenyl diphosphate biosynthesis via DXP pathway; isopentenyl diphosphate from 1-deoxy-D-xylulose 5-phosphate: step 6/6.</text>
</comment>
<evidence type="ECO:0000256" key="3">
    <source>
        <dbReference type="ARBA" id="ARBA00023004"/>
    </source>
</evidence>
<comment type="pathway">
    <text evidence="5">Isoprenoid biosynthesis; dimethylallyl diphosphate biosynthesis; dimethylallyl diphosphate from (2E)-4-hydroxy-3-methylbutenyl diphosphate: step 1/1.</text>
</comment>
<feature type="binding site" evidence="5">
    <location>
        <position position="314"/>
    </location>
    <ligand>
        <name>isopentenyl diphosphate</name>
        <dbReference type="ChEBI" id="CHEBI:128769"/>
    </ligand>
</feature>
<dbReference type="Proteomes" id="UP000247459">
    <property type="component" value="Unassembled WGS sequence"/>
</dbReference>
<reference evidence="6 7" key="1">
    <citation type="submission" date="2018-01" db="EMBL/GenBank/DDBJ databases">
        <title>Genome sequence of the PGP bacterium Paenibacillus illinoisensis E3.</title>
        <authorList>
            <person name="Rolli E."/>
            <person name="Marasco R."/>
            <person name="Bessem C."/>
            <person name="Michoud G."/>
            <person name="Gaiarsa S."/>
            <person name="Borin S."/>
            <person name="Daffonchio D."/>
        </authorList>
    </citation>
    <scope>NUCLEOTIDE SEQUENCE [LARGE SCALE GENOMIC DNA]</scope>
    <source>
        <strain evidence="6 7">E3</strain>
    </source>
</reference>
<comment type="caution">
    <text evidence="6">The sequence shown here is derived from an EMBL/GenBank/DDBJ whole genome shotgun (WGS) entry which is preliminary data.</text>
</comment>
<sequence>MVKERLSSSGCQLSLLHLSNKGIIDWTAITSAVMLKKKAGGNQVEVLRISPRGYCYGVVDAMVLARQAARNLDLPRPIYILGMIVHNKHVTDSFEDEGIITLDGPNRIEILSQVESGTVIFTAHGVSPEVRKMARDKGLTTVDATCPDVTKTHDLIREKTAEGYQIIYIGKKNHPEPEGAIGVAPDKVHLIEKEEEIDALNVPAGKILITNQTTMSQWDIKHIMSRLLEKFPGAEIHNEICLATQVRQEAVAEQAGQSDLVIVVGDPRSNNSNRLAQVSEEIAGVTAYRVSDVSEIKQEWLKGVNKVAVTSGASTPTPITKEVISYLEQYEHDQPETWEIKRTVNMSKLLPPVREKTRTT</sequence>